<feature type="domain" description="T6SS Phospholipase effector Tle1-like catalytic" evidence="2">
    <location>
        <begin position="42"/>
        <end position="340"/>
    </location>
</feature>
<name>A0ABT0LIR6_9GAMM</name>
<reference evidence="3 4" key="1">
    <citation type="submission" date="2022-01" db="EMBL/GenBank/DDBJ databases">
        <title>Whole genome-based taxonomy of the Shewanellaceae.</title>
        <authorList>
            <person name="Martin-Rodriguez A.J."/>
        </authorList>
    </citation>
    <scope>NUCLEOTIDE SEQUENCE [LARGE SCALE GENOMIC DNA]</scope>
    <source>
        <strain evidence="3 4">DSM 17177</strain>
    </source>
</reference>
<dbReference type="RefSeq" id="WP_248943005.1">
    <property type="nucleotide sequence ID" value="NZ_JAKIKS010000175.1"/>
</dbReference>
<dbReference type="Proteomes" id="UP001203423">
    <property type="component" value="Unassembled WGS sequence"/>
</dbReference>
<dbReference type="InterPro" id="IPR018712">
    <property type="entry name" value="Tle1-like_cat"/>
</dbReference>
<feature type="signal peptide" evidence="1">
    <location>
        <begin position="1"/>
        <end position="25"/>
    </location>
</feature>
<feature type="chain" id="PRO_5047371218" evidence="1">
    <location>
        <begin position="26"/>
        <end position="463"/>
    </location>
</feature>
<evidence type="ECO:0000259" key="2">
    <source>
        <dbReference type="Pfam" id="PF09994"/>
    </source>
</evidence>
<gene>
    <name evidence="3" type="ORF">L2764_24600</name>
</gene>
<dbReference type="Pfam" id="PF09994">
    <property type="entry name" value="T6SS_Tle1-like_cat"/>
    <property type="match status" value="1"/>
</dbReference>
<accession>A0ABT0LIR6</accession>
<evidence type="ECO:0000313" key="3">
    <source>
        <dbReference type="EMBL" id="MCL1127565.1"/>
    </source>
</evidence>
<comment type="caution">
    <text evidence="3">The sequence shown here is derived from an EMBL/GenBank/DDBJ whole genome shotgun (WGS) entry which is preliminary data.</text>
</comment>
<evidence type="ECO:0000256" key="1">
    <source>
        <dbReference type="SAM" id="SignalP"/>
    </source>
</evidence>
<dbReference type="PANTHER" id="PTHR33840:SF1">
    <property type="entry name" value="TLE1 PHOSPHOLIPASE DOMAIN-CONTAINING PROTEIN"/>
    <property type="match status" value="1"/>
</dbReference>
<dbReference type="PANTHER" id="PTHR33840">
    <property type="match status" value="1"/>
</dbReference>
<keyword evidence="1" id="KW-0732">Signal</keyword>
<evidence type="ECO:0000313" key="4">
    <source>
        <dbReference type="Proteomes" id="UP001203423"/>
    </source>
</evidence>
<keyword evidence="4" id="KW-1185">Reference proteome</keyword>
<proteinExistence type="predicted"/>
<dbReference type="EMBL" id="JAKIKS010000175">
    <property type="protein sequence ID" value="MCL1127565.1"/>
    <property type="molecule type" value="Genomic_DNA"/>
</dbReference>
<organism evidence="3 4">
    <name type="scientific">Shewanella surugensis</name>
    <dbReference type="NCBI Taxonomy" id="212020"/>
    <lineage>
        <taxon>Bacteria</taxon>
        <taxon>Pseudomonadati</taxon>
        <taxon>Pseudomonadota</taxon>
        <taxon>Gammaproteobacteria</taxon>
        <taxon>Alteromonadales</taxon>
        <taxon>Shewanellaceae</taxon>
        <taxon>Shewanella</taxon>
    </lineage>
</organism>
<dbReference type="PROSITE" id="PS51257">
    <property type="entry name" value="PROKAR_LIPOPROTEIN"/>
    <property type="match status" value="1"/>
</dbReference>
<protein>
    <submittedName>
        <fullName evidence="3">DUF2235 domain-containing protein</fullName>
    </submittedName>
</protein>
<sequence length="463" mass="52403">MFIRIIKAVATLCLLIMMASCSSNKTYTVEIHQPNKDNHNIKQLALFLDGTQNDRDSRTNVSALNEIIKHQDKDNLYLFYNEGVGTDGRIIGAGWGNDKDVAEAYAFLSRYYSQDALLYIFGFSRGAYASRILAGMIYALGIYDLSDFSEEDRLQLSKALYAIYKGEDKDIEESRFQANQLINQWGQDTLKLDGFALNHHVANVSIEILGLWDTVEALGFVPTLEAANETYFGVADPKNIVNPNPRYIDQICNINHVYHAVSLDDNRANVFTPIIISSNEVVSLCSESQDSSISKVEEVWFSGAHADVGGGYEKMENNKSDDHMDKDLALSGLSLNWMLDNIKRDAPTLLPDFAQVHQNAFAHVHDAENTDAKYKRVLRNSILTSYLDVSRYEKINIHHSVLERIALPPNNNQEVLSRGFDSYWYQAPYFFDCFEVNEVQGYRFTPCNKIEPVGEDALPRVQQ</sequence>